<dbReference type="Proteomes" id="UP000184514">
    <property type="component" value="Unassembled WGS sequence"/>
</dbReference>
<feature type="transmembrane region" description="Helical" evidence="1">
    <location>
        <begin position="30"/>
        <end position="54"/>
    </location>
</feature>
<keyword evidence="1" id="KW-0472">Membrane</keyword>
<dbReference type="AlphaFoldDB" id="A0A1L9NZX9"/>
<dbReference type="EMBL" id="MLCB01000085">
    <property type="protein sequence ID" value="OJI94806.1"/>
    <property type="molecule type" value="Genomic_DNA"/>
</dbReference>
<keyword evidence="1" id="KW-0812">Transmembrane</keyword>
<name>A0A1L9NZX9_9RHOB</name>
<protein>
    <submittedName>
        <fullName evidence="2">Uncharacterized protein</fullName>
    </submittedName>
</protein>
<evidence type="ECO:0000313" key="3">
    <source>
        <dbReference type="Proteomes" id="UP000184514"/>
    </source>
</evidence>
<accession>A0A1L9NZX9</accession>
<organism evidence="2 3">
    <name type="scientific">Planktotalea frisia</name>
    <dbReference type="NCBI Taxonomy" id="696762"/>
    <lineage>
        <taxon>Bacteria</taxon>
        <taxon>Pseudomonadati</taxon>
        <taxon>Pseudomonadota</taxon>
        <taxon>Alphaproteobacteria</taxon>
        <taxon>Rhodobacterales</taxon>
        <taxon>Paracoccaceae</taxon>
        <taxon>Planktotalea</taxon>
    </lineage>
</organism>
<evidence type="ECO:0000313" key="2">
    <source>
        <dbReference type="EMBL" id="OJI94806.1"/>
    </source>
</evidence>
<evidence type="ECO:0000256" key="1">
    <source>
        <dbReference type="SAM" id="Phobius"/>
    </source>
</evidence>
<dbReference type="RefSeq" id="WP_170124842.1">
    <property type="nucleotide sequence ID" value="NZ_MLCB01000085.1"/>
</dbReference>
<gene>
    <name evidence="2" type="ORF">PFRI_09850</name>
</gene>
<comment type="caution">
    <text evidence="2">The sequence shown here is derived from an EMBL/GenBank/DDBJ whole genome shotgun (WGS) entry which is preliminary data.</text>
</comment>
<proteinExistence type="predicted"/>
<sequence length="58" mass="6087">MAKRSLLSAFITGCFCAVFAVVVTSLGMLISLVPGILIAFVSGFMGSLVASYVLKERT</sequence>
<reference evidence="2 3" key="1">
    <citation type="submission" date="2016-10" db="EMBL/GenBank/DDBJ databases">
        <title>Genome sequence of Planktotalea frisia SH6-1.</title>
        <authorList>
            <person name="Poehlein A."/>
            <person name="Bakenhus I."/>
            <person name="Voget S."/>
            <person name="Brinkhoff T."/>
            <person name="Simon M."/>
        </authorList>
    </citation>
    <scope>NUCLEOTIDE SEQUENCE [LARGE SCALE GENOMIC DNA]</scope>
    <source>
        <strain evidence="2 3">SH6-1</strain>
    </source>
</reference>
<dbReference type="STRING" id="696762.PFRI_09850"/>
<keyword evidence="3" id="KW-1185">Reference proteome</keyword>
<keyword evidence="1" id="KW-1133">Transmembrane helix</keyword>